<keyword evidence="2" id="KW-0808">Transferase</keyword>
<accession>A0A212R0X9</accession>
<sequence length="346" mass="37826">MAIRQKLQKFIGVKGVRKQLGAIQAALAAQEVLAIQEALAVRTVSPTADAHEPAPSTMGVDINSLRYADVMGRPGVPASPPTAIPLTSGLCTQSDFARDAHRYWIAAIDLPLVLHRKHWEFYFIIQALHERGYLVPGNRGLGFGVGTEPLPALFAAHGCSVVATDQAAAQAVESGWTETNQHASSLLQLRRPKICPDEELERLVQVREADMNDIPRDLDGSFDFCWSACCFEHLGSLAAGADFVENSLRTLRPGGIAVHTTEFNLSSNEDTLETPPLSLFRKRDIEALASRLETQGHHVAPIDWNRGDGLLDGHVDLPPFSHEPHLRVRLAEYDCTSIGLIVTRKA</sequence>
<dbReference type="Proteomes" id="UP000197065">
    <property type="component" value="Unassembled WGS sequence"/>
</dbReference>
<dbReference type="InterPro" id="IPR013216">
    <property type="entry name" value="Methyltransf_11"/>
</dbReference>
<dbReference type="InterPro" id="IPR029063">
    <property type="entry name" value="SAM-dependent_MTases_sf"/>
</dbReference>
<name>A0A212R0X9_9PROT</name>
<reference evidence="2 3" key="1">
    <citation type="submission" date="2017-06" db="EMBL/GenBank/DDBJ databases">
        <authorList>
            <person name="Kim H.J."/>
            <person name="Triplett B.A."/>
        </authorList>
    </citation>
    <scope>NUCLEOTIDE SEQUENCE [LARGE SCALE GENOMIC DNA]</scope>
    <source>
        <strain evidence="2 3">B29T1</strain>
    </source>
</reference>
<dbReference type="GO" id="GO:0032259">
    <property type="term" value="P:methylation"/>
    <property type="evidence" value="ECO:0007669"/>
    <property type="project" value="UniProtKB-KW"/>
</dbReference>
<protein>
    <submittedName>
        <fullName evidence="2">Methyltransferase domain-containing protein</fullName>
    </submittedName>
</protein>
<proteinExistence type="predicted"/>
<dbReference type="AlphaFoldDB" id="A0A212R0X9"/>
<evidence type="ECO:0000313" key="2">
    <source>
        <dbReference type="EMBL" id="SNB65591.1"/>
    </source>
</evidence>
<evidence type="ECO:0000259" key="1">
    <source>
        <dbReference type="Pfam" id="PF08241"/>
    </source>
</evidence>
<dbReference type="CDD" id="cd02440">
    <property type="entry name" value="AdoMet_MTases"/>
    <property type="match status" value="1"/>
</dbReference>
<dbReference type="SUPFAM" id="SSF53335">
    <property type="entry name" value="S-adenosyl-L-methionine-dependent methyltransferases"/>
    <property type="match status" value="1"/>
</dbReference>
<dbReference type="EMBL" id="FYEH01000004">
    <property type="protein sequence ID" value="SNB65591.1"/>
    <property type="molecule type" value="Genomic_DNA"/>
</dbReference>
<gene>
    <name evidence="2" type="ORF">SAMN07250955_104307</name>
</gene>
<dbReference type="Gene3D" id="3.40.50.150">
    <property type="entry name" value="Vaccinia Virus protein VP39"/>
    <property type="match status" value="1"/>
</dbReference>
<dbReference type="GO" id="GO:0008757">
    <property type="term" value="F:S-adenosylmethionine-dependent methyltransferase activity"/>
    <property type="evidence" value="ECO:0007669"/>
    <property type="project" value="InterPro"/>
</dbReference>
<keyword evidence="2" id="KW-0489">Methyltransferase</keyword>
<evidence type="ECO:0000313" key="3">
    <source>
        <dbReference type="Proteomes" id="UP000197065"/>
    </source>
</evidence>
<dbReference type="RefSeq" id="WP_088560902.1">
    <property type="nucleotide sequence ID" value="NZ_FYEH01000004.1"/>
</dbReference>
<dbReference type="Pfam" id="PF08241">
    <property type="entry name" value="Methyltransf_11"/>
    <property type="match status" value="1"/>
</dbReference>
<feature type="domain" description="Methyltransferase type 11" evidence="1">
    <location>
        <begin position="143"/>
        <end position="258"/>
    </location>
</feature>
<organism evidence="2 3">
    <name type="scientific">Arboricoccus pini</name>
    <dbReference type="NCBI Taxonomy" id="1963835"/>
    <lineage>
        <taxon>Bacteria</taxon>
        <taxon>Pseudomonadati</taxon>
        <taxon>Pseudomonadota</taxon>
        <taxon>Alphaproteobacteria</taxon>
        <taxon>Geminicoccales</taxon>
        <taxon>Geminicoccaceae</taxon>
        <taxon>Arboricoccus</taxon>
    </lineage>
</organism>
<dbReference type="OrthoDB" id="2548453at2"/>
<keyword evidence="3" id="KW-1185">Reference proteome</keyword>